<gene>
    <name evidence="5" type="ORF">HIV01_017470</name>
</gene>
<keyword evidence="1 5" id="KW-0489">Methyltransferase</keyword>
<dbReference type="SUPFAM" id="SSF55315">
    <property type="entry name" value="L30e-like"/>
    <property type="match status" value="1"/>
</dbReference>
<protein>
    <submittedName>
        <fullName evidence="5">rRNA methyltransferase</fullName>
    </submittedName>
</protein>
<dbReference type="RefSeq" id="WP_200604154.1">
    <property type="nucleotide sequence ID" value="NZ_CP071517.1"/>
</dbReference>
<name>A0ABX7RD65_9GAMM</name>
<organism evidence="5 6">
    <name type="scientific">Lysobacter arenosi</name>
    <dbReference type="NCBI Taxonomy" id="2795387"/>
    <lineage>
        <taxon>Bacteria</taxon>
        <taxon>Pseudomonadati</taxon>
        <taxon>Pseudomonadota</taxon>
        <taxon>Gammaproteobacteria</taxon>
        <taxon>Lysobacterales</taxon>
        <taxon>Lysobacteraceae</taxon>
        <taxon>Lysobacter</taxon>
    </lineage>
</organism>
<evidence type="ECO:0000313" key="5">
    <source>
        <dbReference type="EMBL" id="QSX74907.1"/>
    </source>
</evidence>
<feature type="compositionally biased region" description="Pro residues" evidence="3">
    <location>
        <begin position="7"/>
        <end position="19"/>
    </location>
</feature>
<dbReference type="InterPro" id="IPR029028">
    <property type="entry name" value="Alpha/beta_knot_MTases"/>
</dbReference>
<dbReference type="PANTHER" id="PTHR46429">
    <property type="entry name" value="23S RRNA (GUANOSINE-2'-O-)-METHYLTRANSFERASE RLMB"/>
    <property type="match status" value="1"/>
</dbReference>
<feature type="domain" description="RNA 2-O ribose methyltransferase substrate binding" evidence="4">
    <location>
        <begin position="88"/>
        <end position="163"/>
    </location>
</feature>
<evidence type="ECO:0000256" key="1">
    <source>
        <dbReference type="ARBA" id="ARBA00022603"/>
    </source>
</evidence>
<feature type="region of interest" description="Disordered" evidence="3">
    <location>
        <begin position="1"/>
        <end position="79"/>
    </location>
</feature>
<dbReference type="SMART" id="SM00967">
    <property type="entry name" value="SpoU_sub_bind"/>
    <property type="match status" value="1"/>
</dbReference>
<feature type="compositionally biased region" description="Basic and acidic residues" evidence="3">
    <location>
        <begin position="66"/>
        <end position="79"/>
    </location>
</feature>
<dbReference type="PANTHER" id="PTHR46429:SF2">
    <property type="entry name" value="TRNA_RRNA METHYLTRANSFERASE"/>
    <property type="match status" value="1"/>
</dbReference>
<dbReference type="InterPro" id="IPR004441">
    <property type="entry name" value="rRNA_MeTrfase_TrmH"/>
</dbReference>
<dbReference type="Pfam" id="PF08032">
    <property type="entry name" value="SpoU_sub_bind"/>
    <property type="match status" value="1"/>
</dbReference>
<dbReference type="GO" id="GO:0008168">
    <property type="term" value="F:methyltransferase activity"/>
    <property type="evidence" value="ECO:0007669"/>
    <property type="project" value="UniProtKB-KW"/>
</dbReference>
<evidence type="ECO:0000259" key="4">
    <source>
        <dbReference type="SMART" id="SM00967"/>
    </source>
</evidence>
<evidence type="ECO:0000256" key="2">
    <source>
        <dbReference type="ARBA" id="ARBA00022679"/>
    </source>
</evidence>
<dbReference type="GO" id="GO:0032259">
    <property type="term" value="P:methylation"/>
    <property type="evidence" value="ECO:0007669"/>
    <property type="project" value="UniProtKB-KW"/>
</dbReference>
<dbReference type="SUPFAM" id="SSF75217">
    <property type="entry name" value="alpha/beta knot"/>
    <property type="match status" value="1"/>
</dbReference>
<feature type="compositionally biased region" description="Basic and acidic residues" evidence="3">
    <location>
        <begin position="40"/>
        <end position="55"/>
    </location>
</feature>
<evidence type="ECO:0000256" key="3">
    <source>
        <dbReference type="SAM" id="MobiDB-lite"/>
    </source>
</evidence>
<sequence>MRHDPPGKPPRGPRQPPTGQPGTGGPGTGGPGTGGPWGRPPRDRGDAPPEREARPPRAPYAPRPAEPSHEGDHELGPSARERRNVELRLYGLNAVRAVFAKRPQAIRKLYLAEARIPAVQPILKWCVANRVGYRVVDEEDLHKLAASTHHEGVVADVLREEPLALSNWLRDLPAGPQCAIWLDGVGNPHNFGAILRSAAHFGVGAILLPKHSTLTLSGAAARVAEGGAEVVPMVRLGRTDNAIAQLRSTGFTLAATVVQGGSDLFSAPLPQRVIYVLGAEGEGMDRELAAACDLRLSIPGTGAVESLNVAAAAAVLLASWRARS</sequence>
<reference evidence="5 6" key="1">
    <citation type="submission" date="2021-02" db="EMBL/GenBank/DDBJ databases">
        <title>Lysobacter arenosi sp. nov., isolated from soil of gangwondo yeongwol, south Korea.</title>
        <authorList>
            <person name="Kim K.R."/>
            <person name="Kim K.H."/>
            <person name="Jeon C.O."/>
        </authorList>
    </citation>
    <scope>NUCLEOTIDE SEQUENCE [LARGE SCALE GENOMIC DNA]</scope>
    <source>
        <strain evidence="5 6">R7</strain>
    </source>
</reference>
<proteinExistence type="predicted"/>
<keyword evidence="2" id="KW-0808">Transferase</keyword>
<dbReference type="CDD" id="cd18095">
    <property type="entry name" value="SpoU-like_rRNA-MTase"/>
    <property type="match status" value="1"/>
</dbReference>
<feature type="compositionally biased region" description="Gly residues" evidence="3">
    <location>
        <begin position="21"/>
        <end position="37"/>
    </location>
</feature>
<dbReference type="EMBL" id="CP071517">
    <property type="protein sequence ID" value="QSX74907.1"/>
    <property type="molecule type" value="Genomic_DNA"/>
</dbReference>
<keyword evidence="6" id="KW-1185">Reference proteome</keyword>
<dbReference type="InterPro" id="IPR029026">
    <property type="entry name" value="tRNA_m1G_MTases_N"/>
</dbReference>
<feature type="compositionally biased region" description="Pro residues" evidence="3">
    <location>
        <begin position="56"/>
        <end position="65"/>
    </location>
</feature>
<dbReference type="Pfam" id="PF00588">
    <property type="entry name" value="SpoU_methylase"/>
    <property type="match status" value="1"/>
</dbReference>
<dbReference type="Proteomes" id="UP000663400">
    <property type="component" value="Chromosome"/>
</dbReference>
<accession>A0ABX7RD65</accession>
<dbReference type="InterPro" id="IPR001537">
    <property type="entry name" value="SpoU_MeTrfase"/>
</dbReference>
<dbReference type="InterPro" id="IPR013123">
    <property type="entry name" value="SpoU_subst-bd"/>
</dbReference>
<evidence type="ECO:0000313" key="6">
    <source>
        <dbReference type="Proteomes" id="UP000663400"/>
    </source>
</evidence>
<dbReference type="Gene3D" id="3.40.1280.10">
    <property type="match status" value="1"/>
</dbReference>
<dbReference type="Gene3D" id="3.30.1330.30">
    <property type="match status" value="1"/>
</dbReference>
<dbReference type="InterPro" id="IPR029064">
    <property type="entry name" value="Ribosomal_eL30-like_sf"/>
</dbReference>